<dbReference type="EMBL" id="CP016761">
    <property type="protein sequence ID" value="ANX11842.1"/>
    <property type="molecule type" value="Genomic_DNA"/>
</dbReference>
<evidence type="ECO:0000313" key="2">
    <source>
        <dbReference type="Proteomes" id="UP000077412"/>
    </source>
</evidence>
<dbReference type="RefSeq" id="WP_066288297.1">
    <property type="nucleotide sequence ID" value="NZ_CP016761.1"/>
</dbReference>
<dbReference type="Proteomes" id="UP000077412">
    <property type="component" value="Chromosome"/>
</dbReference>
<dbReference type="KEGG" id="far:ABE41_007460"/>
<dbReference type="OrthoDB" id="2967966at2"/>
<dbReference type="AlphaFoldDB" id="A0A1B1Z303"/>
<evidence type="ECO:0000313" key="1">
    <source>
        <dbReference type="EMBL" id="ANX11842.1"/>
    </source>
</evidence>
<protein>
    <submittedName>
        <fullName evidence="1">Uncharacterized protein</fullName>
    </submittedName>
</protein>
<sequence length="142" mass="16171">MPVQNEQLIQADPFVLSKSEVVHAVKKYLNREGYETRNLGDLCGIDLAAANEYHTLLIEAQGNHAEHHEKETVFTGSQLDKHMSCQLIKLLKNYEKNPAKTLVMANPDTPRIRKMTENIKQALDDLGVVRFWVKADGSIEWE</sequence>
<organism evidence="1 2">
    <name type="scientific">Fictibacillus arsenicus</name>
    <dbReference type="NCBI Taxonomy" id="255247"/>
    <lineage>
        <taxon>Bacteria</taxon>
        <taxon>Bacillati</taxon>
        <taxon>Bacillota</taxon>
        <taxon>Bacilli</taxon>
        <taxon>Bacillales</taxon>
        <taxon>Fictibacillaceae</taxon>
        <taxon>Fictibacillus</taxon>
    </lineage>
</organism>
<accession>A0A1B1Z303</accession>
<gene>
    <name evidence="1" type="ORF">ABE41_007460</name>
</gene>
<reference evidence="1 2" key="1">
    <citation type="submission" date="2016-08" db="EMBL/GenBank/DDBJ databases">
        <title>Complete genome sequence of Fictibacillus arsenicus G25-54, a strain with toxicity to nematodes and a potential arsenic-resistance activity.</title>
        <authorList>
            <person name="Zheng Z."/>
        </authorList>
    </citation>
    <scope>NUCLEOTIDE SEQUENCE [LARGE SCALE GENOMIC DNA]</scope>
    <source>
        <strain evidence="1 2">G25-54</strain>
    </source>
</reference>
<keyword evidence="2" id="KW-1185">Reference proteome</keyword>
<proteinExistence type="predicted"/>
<name>A0A1B1Z303_9BACL</name>